<dbReference type="FunFam" id="3.40.190.10:FF:000034">
    <property type="entry name" value="Chorismate mutase/prephenate dehydratase"/>
    <property type="match status" value="1"/>
</dbReference>
<dbReference type="CDD" id="cd13631">
    <property type="entry name" value="PBP2_Ct-PDT_like"/>
    <property type="match status" value="1"/>
</dbReference>
<evidence type="ECO:0000256" key="5">
    <source>
        <dbReference type="ARBA" id="ARBA00023222"/>
    </source>
</evidence>
<dbReference type="PANTHER" id="PTHR21022">
    <property type="entry name" value="PREPHENATE DEHYDRATASE P PROTEIN"/>
    <property type="match status" value="1"/>
</dbReference>
<keyword evidence="5" id="KW-0584">Phenylalanine biosynthesis</keyword>
<dbReference type="Pfam" id="PF00800">
    <property type="entry name" value="PDT"/>
    <property type="match status" value="1"/>
</dbReference>
<evidence type="ECO:0000256" key="7">
    <source>
        <dbReference type="ARBA" id="ARBA00047848"/>
    </source>
</evidence>
<dbReference type="GO" id="GO:0004664">
    <property type="term" value="F:prephenate dehydratase activity"/>
    <property type="evidence" value="ECO:0007669"/>
    <property type="project" value="UniProtKB-EC"/>
</dbReference>
<evidence type="ECO:0000256" key="4">
    <source>
        <dbReference type="ARBA" id="ARBA00023141"/>
    </source>
</evidence>
<feature type="domain" description="Prephenate dehydratase" evidence="8">
    <location>
        <begin position="13"/>
        <end position="191"/>
    </location>
</feature>
<sequence length="293" mass="32584">MAGGTSLTSPPLTVAVQGELGSNSELAAREYFDGSEVTIVPCRTFAALFDAVHSETAEFGMAPVDNSMGGSIHEVWELLVDTPLPIEGEIFLRISHCLISHRGTRLTDIRRIYSHPQALAQCREYLSSQQDVDVEEVYDTAGAVKMIAERRERDTAAIASAQAAADYGMEILARDLQVRQDNFTRFLVLSPKEREHGQKTLKTTAIAALDDDPHLPDLLTPLTDRHLEILKSEPHPCPNRPWKHLLYLEFPGSARDPEISAALTELQTKTKQLWTLGSYPKGRHAEPHIRIRS</sequence>
<gene>
    <name evidence="9" type="ORF">METZ01_LOCUS327746</name>
</gene>
<reference evidence="9" key="1">
    <citation type="submission" date="2018-05" db="EMBL/GenBank/DDBJ databases">
        <authorList>
            <person name="Lanie J.A."/>
            <person name="Ng W.-L."/>
            <person name="Kazmierczak K.M."/>
            <person name="Andrzejewski T.M."/>
            <person name="Davidsen T.M."/>
            <person name="Wayne K.J."/>
            <person name="Tettelin H."/>
            <person name="Glass J.I."/>
            <person name="Rusch D."/>
            <person name="Podicherti R."/>
            <person name="Tsui H.-C.T."/>
            <person name="Winkler M.E."/>
        </authorList>
    </citation>
    <scope>NUCLEOTIDE SEQUENCE</scope>
</reference>
<organism evidence="9">
    <name type="scientific">marine metagenome</name>
    <dbReference type="NCBI Taxonomy" id="408172"/>
    <lineage>
        <taxon>unclassified sequences</taxon>
        <taxon>metagenomes</taxon>
        <taxon>ecological metagenomes</taxon>
    </lineage>
</organism>
<accession>A0A382PSC0</accession>
<dbReference type="InterPro" id="IPR008242">
    <property type="entry name" value="Chor_mutase/pphenate_deHydtase"/>
</dbReference>
<dbReference type="PANTHER" id="PTHR21022:SF19">
    <property type="entry name" value="PREPHENATE DEHYDRATASE-RELATED"/>
    <property type="match status" value="1"/>
</dbReference>
<evidence type="ECO:0000256" key="3">
    <source>
        <dbReference type="ARBA" id="ARBA00022605"/>
    </source>
</evidence>
<keyword evidence="4" id="KW-0057">Aromatic amino acid biosynthesis</keyword>
<dbReference type="SUPFAM" id="SSF53850">
    <property type="entry name" value="Periplasmic binding protein-like II"/>
    <property type="match status" value="1"/>
</dbReference>
<evidence type="ECO:0000256" key="6">
    <source>
        <dbReference type="ARBA" id="ARBA00023239"/>
    </source>
</evidence>
<dbReference type="PIRSF" id="PIRSF001500">
    <property type="entry name" value="Chor_mut_pdt_Ppr"/>
    <property type="match status" value="1"/>
</dbReference>
<evidence type="ECO:0000313" key="9">
    <source>
        <dbReference type="EMBL" id="SVC74892.1"/>
    </source>
</evidence>
<dbReference type="GO" id="GO:0005737">
    <property type="term" value="C:cytoplasm"/>
    <property type="evidence" value="ECO:0007669"/>
    <property type="project" value="TreeGrafter"/>
</dbReference>
<dbReference type="EMBL" id="UINC01108640">
    <property type="protein sequence ID" value="SVC74892.1"/>
    <property type="molecule type" value="Genomic_DNA"/>
</dbReference>
<evidence type="ECO:0000256" key="1">
    <source>
        <dbReference type="ARBA" id="ARBA00004741"/>
    </source>
</evidence>
<evidence type="ECO:0000259" key="8">
    <source>
        <dbReference type="PROSITE" id="PS51171"/>
    </source>
</evidence>
<protein>
    <recommendedName>
        <fullName evidence="2">prephenate dehydratase</fullName>
        <ecNumber evidence="2">4.2.1.51</ecNumber>
    </recommendedName>
</protein>
<comment type="pathway">
    <text evidence="1">Amino-acid biosynthesis; L-phenylalanine biosynthesis; phenylpyruvate from prephenate: step 1/1.</text>
</comment>
<dbReference type="UniPathway" id="UPA00121">
    <property type="reaction ID" value="UER00345"/>
</dbReference>
<dbReference type="EC" id="4.2.1.51" evidence="2"/>
<evidence type="ECO:0000256" key="2">
    <source>
        <dbReference type="ARBA" id="ARBA00013147"/>
    </source>
</evidence>
<dbReference type="AlphaFoldDB" id="A0A382PSC0"/>
<keyword evidence="3" id="KW-0028">Amino-acid biosynthesis</keyword>
<name>A0A382PSC0_9ZZZZ</name>
<dbReference type="Gene3D" id="3.30.70.260">
    <property type="match status" value="1"/>
</dbReference>
<dbReference type="GO" id="GO:0009094">
    <property type="term" value="P:L-phenylalanine biosynthetic process"/>
    <property type="evidence" value="ECO:0007669"/>
    <property type="project" value="UniProtKB-UniPathway"/>
</dbReference>
<keyword evidence="6" id="KW-0456">Lyase</keyword>
<dbReference type="Gene3D" id="3.40.190.10">
    <property type="entry name" value="Periplasmic binding protein-like II"/>
    <property type="match status" value="2"/>
</dbReference>
<proteinExistence type="predicted"/>
<dbReference type="PROSITE" id="PS51171">
    <property type="entry name" value="PREPHENATE_DEHYDR_3"/>
    <property type="match status" value="1"/>
</dbReference>
<dbReference type="InterPro" id="IPR045865">
    <property type="entry name" value="ACT-like_dom_sf"/>
</dbReference>
<dbReference type="SUPFAM" id="SSF55021">
    <property type="entry name" value="ACT-like"/>
    <property type="match status" value="1"/>
</dbReference>
<comment type="catalytic activity">
    <reaction evidence="7">
        <text>prephenate + H(+) = 3-phenylpyruvate + CO2 + H2O</text>
        <dbReference type="Rhea" id="RHEA:21648"/>
        <dbReference type="ChEBI" id="CHEBI:15377"/>
        <dbReference type="ChEBI" id="CHEBI:15378"/>
        <dbReference type="ChEBI" id="CHEBI:16526"/>
        <dbReference type="ChEBI" id="CHEBI:18005"/>
        <dbReference type="ChEBI" id="CHEBI:29934"/>
        <dbReference type="EC" id="4.2.1.51"/>
    </reaction>
</comment>
<dbReference type="InterPro" id="IPR001086">
    <property type="entry name" value="Preph_deHydtase"/>
</dbReference>